<dbReference type="Pfam" id="PF04351">
    <property type="entry name" value="PilP"/>
    <property type="match status" value="1"/>
</dbReference>
<dbReference type="Proteomes" id="UP000219669">
    <property type="component" value="Unassembled WGS sequence"/>
</dbReference>
<proteinExistence type="predicted"/>
<keyword evidence="2" id="KW-1185">Reference proteome</keyword>
<organism evidence="1 2">
    <name type="scientific">Alysiella filiformis DSM 16848</name>
    <dbReference type="NCBI Taxonomy" id="1120981"/>
    <lineage>
        <taxon>Bacteria</taxon>
        <taxon>Pseudomonadati</taxon>
        <taxon>Pseudomonadota</taxon>
        <taxon>Betaproteobacteria</taxon>
        <taxon>Neisseriales</taxon>
        <taxon>Neisseriaceae</taxon>
        <taxon>Alysiella</taxon>
    </lineage>
</organism>
<dbReference type="AlphaFoldDB" id="A0A286EHD2"/>
<evidence type="ECO:0000313" key="1">
    <source>
        <dbReference type="EMBL" id="SOD70336.1"/>
    </source>
</evidence>
<name>A0A286EHD2_9NEIS</name>
<protein>
    <submittedName>
        <fullName evidence="1">Type IV pilus assembly protein PilP</fullName>
    </submittedName>
</protein>
<dbReference type="RefSeq" id="WP_097115008.1">
    <property type="nucleotide sequence ID" value="NZ_CP083931.1"/>
</dbReference>
<dbReference type="EMBL" id="OCNF01000024">
    <property type="protein sequence ID" value="SOD70336.1"/>
    <property type="molecule type" value="Genomic_DNA"/>
</dbReference>
<dbReference type="PIRSF" id="PIRSF016481">
    <property type="entry name" value="Pilus_assembly_PilP"/>
    <property type="match status" value="1"/>
</dbReference>
<evidence type="ECO:0000313" key="2">
    <source>
        <dbReference type="Proteomes" id="UP000219669"/>
    </source>
</evidence>
<dbReference type="Gene3D" id="2.30.30.830">
    <property type="match status" value="1"/>
</dbReference>
<sequence>MKVKILLLSSVLALTACVGEDDNLQDWMTQQKQAAKSKVKQPVPPEPVQPVTYVSHGLISPHEFNERRMRTPSGGSSAPEVNRAKEVLENYPLAQLKFVGSVKSDKGLSALIQADGHVYTVKVGNYMGENYGRVSAIYQDHIIITEKVENADGGWDNRHIQLGANGVVADATDETAK</sequence>
<dbReference type="PROSITE" id="PS51257">
    <property type="entry name" value="PROKAR_LIPOPROTEIN"/>
    <property type="match status" value="1"/>
</dbReference>
<reference evidence="1 2" key="1">
    <citation type="submission" date="2017-09" db="EMBL/GenBank/DDBJ databases">
        <authorList>
            <person name="Ehlers B."/>
            <person name="Leendertz F.H."/>
        </authorList>
    </citation>
    <scope>NUCLEOTIDE SEQUENCE [LARGE SCALE GENOMIC DNA]</scope>
    <source>
        <strain evidence="1 2">DSM 16848</strain>
    </source>
</reference>
<gene>
    <name evidence="1" type="ORF">SAMN02746062_02057</name>
</gene>
<accession>A0A286EHD2</accession>
<dbReference type="InterPro" id="IPR007446">
    <property type="entry name" value="PilP"/>
</dbReference>
<dbReference type="OrthoDB" id="5296580at2"/>